<organism evidence="2 3">
    <name type="scientific">Gigaspora rosea</name>
    <dbReference type="NCBI Taxonomy" id="44941"/>
    <lineage>
        <taxon>Eukaryota</taxon>
        <taxon>Fungi</taxon>
        <taxon>Fungi incertae sedis</taxon>
        <taxon>Mucoromycota</taxon>
        <taxon>Glomeromycotina</taxon>
        <taxon>Glomeromycetes</taxon>
        <taxon>Diversisporales</taxon>
        <taxon>Gigasporaceae</taxon>
        <taxon>Gigaspora</taxon>
    </lineage>
</organism>
<sequence length="155" mass="17823">MSQLPVSTPNSIPVLNTKLQKKNSARKEQNETDSVLFSSLKSKSRPKKKRIETDAEPYSEQFPISSPNLILALNKKTNNKVSIRKKNPRKQIKVHTYNAPTSNLKIQISGPGAKDKIYKKKKKKKINTRKKKRPVQKRIKESKWKVQVQILVPLI</sequence>
<name>A0A397VDR0_9GLOM</name>
<dbReference type="Proteomes" id="UP000266673">
    <property type="component" value="Unassembled WGS sequence"/>
</dbReference>
<protein>
    <submittedName>
        <fullName evidence="2">Uncharacterized protein</fullName>
    </submittedName>
</protein>
<dbReference type="EMBL" id="QKWP01000434">
    <property type="protein sequence ID" value="RIB20142.1"/>
    <property type="molecule type" value="Genomic_DNA"/>
</dbReference>
<feature type="compositionally biased region" description="Polar residues" evidence="1">
    <location>
        <begin position="1"/>
        <end position="18"/>
    </location>
</feature>
<comment type="caution">
    <text evidence="2">The sequence shown here is derived from an EMBL/GenBank/DDBJ whole genome shotgun (WGS) entry which is preliminary data.</text>
</comment>
<accession>A0A397VDR0</accession>
<gene>
    <name evidence="2" type="ORF">C2G38_2180039</name>
</gene>
<evidence type="ECO:0000313" key="2">
    <source>
        <dbReference type="EMBL" id="RIB20142.1"/>
    </source>
</evidence>
<dbReference type="AlphaFoldDB" id="A0A397VDR0"/>
<proteinExistence type="predicted"/>
<keyword evidence="3" id="KW-1185">Reference proteome</keyword>
<evidence type="ECO:0000313" key="3">
    <source>
        <dbReference type="Proteomes" id="UP000266673"/>
    </source>
</evidence>
<reference evidence="2 3" key="1">
    <citation type="submission" date="2018-06" db="EMBL/GenBank/DDBJ databases">
        <title>Comparative genomics reveals the genomic features of Rhizophagus irregularis, R. cerebriforme, R. diaphanum and Gigaspora rosea, and their symbiotic lifestyle signature.</title>
        <authorList>
            <person name="Morin E."/>
            <person name="San Clemente H."/>
            <person name="Chen E.C.H."/>
            <person name="De La Providencia I."/>
            <person name="Hainaut M."/>
            <person name="Kuo A."/>
            <person name="Kohler A."/>
            <person name="Murat C."/>
            <person name="Tang N."/>
            <person name="Roy S."/>
            <person name="Loubradou J."/>
            <person name="Henrissat B."/>
            <person name="Grigoriev I.V."/>
            <person name="Corradi N."/>
            <person name="Roux C."/>
            <person name="Martin F.M."/>
        </authorList>
    </citation>
    <scope>NUCLEOTIDE SEQUENCE [LARGE SCALE GENOMIC DNA]</scope>
    <source>
        <strain evidence="2 3">DAOM 194757</strain>
    </source>
</reference>
<evidence type="ECO:0000256" key="1">
    <source>
        <dbReference type="SAM" id="MobiDB-lite"/>
    </source>
</evidence>
<feature type="region of interest" description="Disordered" evidence="1">
    <location>
        <begin position="1"/>
        <end position="59"/>
    </location>
</feature>